<dbReference type="InterPro" id="IPR014352">
    <property type="entry name" value="FERM/acyl-CoA-bd_prot_sf"/>
</dbReference>
<evidence type="ECO:0000256" key="3">
    <source>
        <dbReference type="ARBA" id="ARBA00023212"/>
    </source>
</evidence>
<dbReference type="InterPro" id="IPR049108">
    <property type="entry name" value="Talin_R4"/>
</dbReference>
<dbReference type="InterPro" id="IPR036723">
    <property type="entry name" value="Alpha-catenin/vinculin-like_sf"/>
</dbReference>
<dbReference type="Gene3D" id="1.20.80.10">
    <property type="match status" value="1"/>
</dbReference>
<dbReference type="GO" id="GO:0005886">
    <property type="term" value="C:plasma membrane"/>
    <property type="evidence" value="ECO:0007669"/>
    <property type="project" value="TreeGrafter"/>
</dbReference>
<dbReference type="InterPro" id="IPR002558">
    <property type="entry name" value="ILWEQ_dom"/>
</dbReference>
<dbReference type="EMBL" id="REGN01007073">
    <property type="protein sequence ID" value="RNA07344.1"/>
    <property type="molecule type" value="Genomic_DNA"/>
</dbReference>
<comment type="subcellular location">
    <subcellularLocation>
        <location evidence="1">Cytoplasm</location>
        <location evidence="1">Cytoskeleton</location>
    </subcellularLocation>
</comment>
<dbReference type="PANTHER" id="PTHR19981">
    <property type="entry name" value="TALIN"/>
    <property type="match status" value="1"/>
</dbReference>
<dbReference type="InterPro" id="IPR036476">
    <property type="entry name" value="Talin_cent_sf"/>
</dbReference>
<protein>
    <submittedName>
        <fullName evidence="7">Talin-2</fullName>
    </submittedName>
</protein>
<dbReference type="Pfam" id="PF16511">
    <property type="entry name" value="FERM_f0"/>
    <property type="match status" value="1"/>
</dbReference>
<dbReference type="InterPro" id="IPR035964">
    <property type="entry name" value="I/LWEQ_dom_sf"/>
</dbReference>
<dbReference type="PROSITE" id="PS50945">
    <property type="entry name" value="I_LWEQ"/>
    <property type="match status" value="1"/>
</dbReference>
<dbReference type="Gene3D" id="1.20.1410.10">
    <property type="entry name" value="I/LWEQ domain"/>
    <property type="match status" value="1"/>
</dbReference>
<comment type="caution">
    <text evidence="7">The sequence shown here is derived from an EMBL/GenBank/DDBJ whole genome shotgun (WGS) entry which is preliminary data.</text>
</comment>
<dbReference type="GO" id="GO:0005178">
    <property type="term" value="F:integrin binding"/>
    <property type="evidence" value="ECO:0007669"/>
    <property type="project" value="TreeGrafter"/>
</dbReference>
<dbReference type="InterPro" id="IPR002404">
    <property type="entry name" value="IRS_PTB"/>
</dbReference>
<dbReference type="Proteomes" id="UP000276133">
    <property type="component" value="Unassembled WGS sequence"/>
</dbReference>
<dbReference type="GO" id="GO:0098609">
    <property type="term" value="P:cell-cell adhesion"/>
    <property type="evidence" value="ECO:0007669"/>
    <property type="project" value="TreeGrafter"/>
</dbReference>
<gene>
    <name evidence="7" type="ORF">BpHYR1_021353</name>
</gene>
<dbReference type="SUPFAM" id="SSF47031">
    <property type="entry name" value="Second domain of FERM"/>
    <property type="match status" value="1"/>
</dbReference>
<dbReference type="Gene3D" id="2.30.29.30">
    <property type="entry name" value="Pleckstrin-homology domain (PH domain)/Phosphotyrosine-binding domain (PTB)"/>
    <property type="match status" value="1"/>
</dbReference>
<evidence type="ECO:0000256" key="2">
    <source>
        <dbReference type="ARBA" id="ARBA00022490"/>
    </source>
</evidence>
<feature type="region of interest" description="Disordered" evidence="4">
    <location>
        <begin position="1404"/>
        <end position="1429"/>
    </location>
</feature>
<dbReference type="SUPFAM" id="SSF47220">
    <property type="entry name" value="alpha-catenin/vinculin-like"/>
    <property type="match status" value="3"/>
</dbReference>
<dbReference type="FunFam" id="1.20.80.10:FF:000007">
    <property type="entry name" value="Talin 2"/>
    <property type="match status" value="1"/>
</dbReference>
<evidence type="ECO:0000259" key="5">
    <source>
        <dbReference type="PROSITE" id="PS50057"/>
    </source>
</evidence>
<dbReference type="GO" id="GO:0005737">
    <property type="term" value="C:cytoplasm"/>
    <property type="evidence" value="ECO:0007669"/>
    <property type="project" value="TreeGrafter"/>
</dbReference>
<dbReference type="Pfam" id="PF08913">
    <property type="entry name" value="VBS"/>
    <property type="match status" value="1"/>
</dbReference>
<dbReference type="InterPro" id="IPR015009">
    <property type="entry name" value="Vinculin-bd_dom"/>
</dbReference>
<keyword evidence="2" id="KW-0963">Cytoplasm</keyword>
<sequence length="2501" mass="275305">MENSCNPVLITSPSSLSTSTASNSSASTLLSIKVRFVDQNIAKTLQFNPGTLVFDALKIIREKIPETNSINAENYGIFIANSDPSKGTWLDNGRSLDYYLLKNGDTIDYCNKFRKLNIKILDGETKTLLVDDSQTVGQLMINICSQLGIANYEEYSLINDSPEIEKEKYQTIKKDRSLHRDHKKMEELKKKLHTDDDIAWLDHSKTLRQQKIDEATCLILKRKLFFSDKNIDTRDPIQLNLLYVQCRDAILKGSHPITEEEAIKFAAFQCQIKHGDHVEQKKGHGLDRNLCLKLRCNHPSADTYCLKELVPKEYVKIKGIEKKILQEYKTLAGLNELEAKLKYTQLCRSLKTYGVTFFLVKEKMKGKNKLVARLLGITKESIIRVDEKTKEFLNVYPLECVKKWAASPNTFTLDFGDHYKEQYYSMQTSEGEHIARLISGYIDIILKKKKSKEYSGFDAEEESPMIEEVIAPSKATIIQINKTNMNQENTDVPVSISRTNSESDTNQIRQTPNFGHHADFETEKAHQPLISTIQTARTSIAHAQSNLDHHPDLEDIGSDPISLQWKTNMIDVNKQNVTSHLSAMNASTAQIVTLTSNGVQHTDLNLVGAAVSCISSNLGDFSKDIAMISALQNFSENDRLLDAAKRLCNAFSDFLQHVEPGCSEPRQNMFSAVGKIGEAGNEVVKNLTYADSNEPKLQETFIGLAKLVASSTAGLVIASKNVANHCENQQGVNDVISMVTQCALSTSQLVSCTKVCSSTISSKECQDQIVEAARQVSRNVDSVMEVAVANCRDEQVLGELRNCAKNVTEAVIQLLDSVRASNEQIVNSSQHGQNQSVEKIHMVTDCLFESIHNPSEMIRQAKNLAVATTELINSLKQEAHSQNSNDQQRKLLLAAKLLAEATSKIVETAKGCASNPNDEKLQDSLKKAVEDLKSATSLALGNNMQLQALKRLELCAKQAASCATQSIAAIQVCTVYAENSENTAVKNCQSHNQLINQCKIVADQVPKIVQAIRGCMVSSMSKSAHFELINACEDFINPTQKMIALTRSILPTITDEIKAIQLRNCSTQLTSSLNELKTCIVKAQEVCGSFESDAMIDSIRQLAKELNEIKQAALRQSLRPLPGETLEICEAQLAALSKTVGLSMAQMLTAAAQGNEVYTGIAAKETLNSLRSFASSIRAISACSNNRTYQENLIESAHIVLDQSITLVNESRFALLNTSDSAQNQQRLIQIARQIAQSLYECVNCLPGQKDIDDVISSLTEYSSILYSSSLKLSPIGAHNLFQCQSELNQIALKLNQASNQICLDCKFSSQNLNQSTAEFTHSFDSFVQSSLSIAAGLQSAEPVVKHLRQLYSNSNKLLHSAKSVLADPNALTSRQQLLYSIKQVTQSINTIVDICTQNSDNITQNSDNITQNSDNITQNSDNITQNSDNITQNSYNITQKECDNTVRNIITTMNMLAEVITEPMSSTSLVSYYDCLDNIIEHSRLLGESVTGVANSCKSQNFDMFNKFMRDTSFCLIGLVEAAVHSAYLIGLSDCGSKPGKTPILDTSQFIMFSQKIQDTCSGLQILAGQSIGADQQKQLIQAATQIAHNTAALCNASQIASSRTNNIIAKRHFVQSAKQVANATAFFVKSIKSMEVGYEFGTDSYTSLVRPLLESVDNLCQYALSPEFGGVPAVIGQVGMHNQKPILDSARTLLSSALNLVHGAKNLILNNKDPHQWLIFSSNSKVISDSIKRLATGIRERAPAKLECEQALDVLDKCVKHLDSVLLTVNMNQSLQLSEQANLKSEQIYQEHGLTCANQMLELVEQVSEAGKCQPDKLAHLVTEFAQYFESLVVNVIGATAKMAIDSKKQLVYLEQSKTVIESVYQLMLAVKENAGNPKNYSLHAQIDDNCQCAKEVLEDLVQTMEQSSAQSGYVHLMVDNINKAIDRVDLSRENEEDLSEMDERCQIMFVEEQTKIFELIKQIQENVKDISICSVHELGAKSQTLTQTFNQLIQSCKMAIGLCLSKELAYGLKVCTQDLGKSCIDLIHLAGRLQQQKQLDKTLRKELFDQIETVEKKSISLLQAFKTSAKGTQACISAGNALNGVLADLNTVIMFATAGTLKSEAESDSLSNHRELILRSAKMLVEDTKSLVSASGTTCIDQEELSQCVQKSVKTLFKLSDTVKLGAASLGSDQPDAQVLLINSVKDVSTALSNLISTIKLVSSNNTPTRQSINLTHSASLLSESAKNMITSVQSLLKTVKTVEDEAQRGTRALESAIEAINQEIKIYSAYLHSEEDTRQKSNENQSISPEDLIKATKQITMATSKSVGAANSQRQEDIIQAANLGRKAVSDLLFVCRAFAVNTTTSDKDLLDCQQEVLNVGITCSSQYKELLECIQAIFSRATASDFKQNLIGYSKNVANSVSEILQLAECLKGSDWADPEDPTVIAENELLSAAIAIESAAKKISNLKPREQEQAVSENLNFDEQILEAAKSVTNAAGVLIKAATTAQKELVTQGK</sequence>
<evidence type="ECO:0000313" key="7">
    <source>
        <dbReference type="EMBL" id="RNA07344.1"/>
    </source>
</evidence>
<dbReference type="InterPro" id="IPR035963">
    <property type="entry name" value="FERM_2"/>
</dbReference>
<dbReference type="Pfam" id="PF09141">
    <property type="entry name" value="Talin_middle"/>
    <property type="match status" value="1"/>
</dbReference>
<evidence type="ECO:0000256" key="1">
    <source>
        <dbReference type="ARBA" id="ARBA00004245"/>
    </source>
</evidence>
<dbReference type="GO" id="GO:0005925">
    <property type="term" value="C:focal adhesion"/>
    <property type="evidence" value="ECO:0007669"/>
    <property type="project" value="InterPro"/>
</dbReference>
<dbReference type="Pfam" id="PF21865">
    <property type="entry name" value="TLN1-like_RS"/>
    <property type="match status" value="1"/>
</dbReference>
<dbReference type="GO" id="GO:0030036">
    <property type="term" value="P:actin cytoskeleton organization"/>
    <property type="evidence" value="ECO:0007669"/>
    <property type="project" value="TreeGrafter"/>
</dbReference>
<dbReference type="SUPFAM" id="SSF109880">
    <property type="entry name" value="A middle domain of Talin 1"/>
    <property type="match status" value="1"/>
</dbReference>
<dbReference type="Pfam" id="PF02174">
    <property type="entry name" value="IRS"/>
    <property type="match status" value="1"/>
</dbReference>
<organism evidence="7 8">
    <name type="scientific">Brachionus plicatilis</name>
    <name type="common">Marine rotifer</name>
    <name type="synonym">Brachionus muelleri</name>
    <dbReference type="NCBI Taxonomy" id="10195"/>
    <lineage>
        <taxon>Eukaryota</taxon>
        <taxon>Metazoa</taxon>
        <taxon>Spiralia</taxon>
        <taxon>Gnathifera</taxon>
        <taxon>Rotifera</taxon>
        <taxon>Eurotatoria</taxon>
        <taxon>Monogononta</taxon>
        <taxon>Pseudotrocha</taxon>
        <taxon>Ploima</taxon>
        <taxon>Brachionidae</taxon>
        <taxon>Brachionus</taxon>
    </lineage>
</organism>
<keyword evidence="8" id="KW-1185">Reference proteome</keyword>
<keyword evidence="3" id="KW-0206">Cytoskeleton</keyword>
<evidence type="ECO:0000313" key="8">
    <source>
        <dbReference type="Proteomes" id="UP000276133"/>
    </source>
</evidence>
<dbReference type="InterPro" id="IPR011993">
    <property type="entry name" value="PH-like_dom_sf"/>
</dbReference>
<dbReference type="SMART" id="SM00295">
    <property type="entry name" value="B41"/>
    <property type="match status" value="1"/>
</dbReference>
<dbReference type="Gene3D" id="1.20.120.230">
    <property type="entry name" value="Alpha-catenin/vinculin-like"/>
    <property type="match status" value="5"/>
</dbReference>
<dbReference type="PROSITE" id="PS50057">
    <property type="entry name" value="FERM_3"/>
    <property type="match status" value="1"/>
</dbReference>
<name>A0A3M7Q838_BRAPC</name>
<dbReference type="InterPro" id="IPR032425">
    <property type="entry name" value="FERM_f0"/>
</dbReference>
<dbReference type="GO" id="GO:0005200">
    <property type="term" value="F:structural constituent of cytoskeleton"/>
    <property type="evidence" value="ECO:0007669"/>
    <property type="project" value="InterPro"/>
</dbReference>
<dbReference type="SMART" id="SM01244">
    <property type="entry name" value="IRS"/>
    <property type="match status" value="1"/>
</dbReference>
<dbReference type="InterPro" id="IPR019748">
    <property type="entry name" value="FERM_central"/>
</dbReference>
<dbReference type="InterPro" id="IPR019749">
    <property type="entry name" value="Band_41_domain"/>
</dbReference>
<dbReference type="CDD" id="cd17089">
    <property type="entry name" value="FERM_F0_TLN"/>
    <property type="match status" value="1"/>
</dbReference>
<dbReference type="InterPro" id="IPR029071">
    <property type="entry name" value="Ubiquitin-like_domsf"/>
</dbReference>
<dbReference type="InterPro" id="IPR054060">
    <property type="entry name" value="TLN1-like_RS"/>
</dbReference>
<dbReference type="OrthoDB" id="10262320at2759"/>
<reference evidence="7 8" key="1">
    <citation type="journal article" date="2018" name="Sci. Rep.">
        <title>Genomic signatures of local adaptation to the degree of environmental predictability in rotifers.</title>
        <authorList>
            <person name="Franch-Gras L."/>
            <person name="Hahn C."/>
            <person name="Garcia-Roger E.M."/>
            <person name="Carmona M.J."/>
            <person name="Serra M."/>
            <person name="Gomez A."/>
        </authorList>
    </citation>
    <scope>NUCLEOTIDE SEQUENCE [LARGE SCALE GENOMIC DNA]</scope>
    <source>
        <strain evidence="7">HYR1</strain>
    </source>
</reference>
<dbReference type="SUPFAM" id="SSF54236">
    <property type="entry name" value="Ubiquitin-like"/>
    <property type="match status" value="1"/>
</dbReference>
<dbReference type="SUPFAM" id="SSF109885">
    <property type="entry name" value="I/LWEQ domain"/>
    <property type="match status" value="4"/>
</dbReference>
<dbReference type="Pfam" id="PF21896">
    <property type="entry name" value="Talin_IBS2B"/>
    <property type="match status" value="3"/>
</dbReference>
<dbReference type="InterPro" id="IPR015224">
    <property type="entry name" value="Talin_cent"/>
</dbReference>
<evidence type="ECO:0000256" key="4">
    <source>
        <dbReference type="SAM" id="MobiDB-lite"/>
    </source>
</evidence>
<feature type="non-terminal residue" evidence="7">
    <location>
        <position position="2501"/>
    </location>
</feature>
<dbReference type="InterPro" id="IPR000299">
    <property type="entry name" value="FERM_domain"/>
</dbReference>
<dbReference type="Gene3D" id="3.10.20.90">
    <property type="entry name" value="Phosphatidylinositol 3-kinase Catalytic Subunit, Chain A, domain 1"/>
    <property type="match status" value="2"/>
</dbReference>
<feature type="domain" description="I/LWEQ" evidence="6">
    <location>
        <begin position="2419"/>
        <end position="2501"/>
    </location>
</feature>
<dbReference type="CDD" id="cd14473">
    <property type="entry name" value="FERM_B-lobe"/>
    <property type="match status" value="1"/>
</dbReference>
<dbReference type="Gene3D" id="1.20.1420.10">
    <property type="entry name" value="Talin, central domain"/>
    <property type="match status" value="7"/>
</dbReference>
<dbReference type="InterPro" id="IPR054082">
    <property type="entry name" value="Talin_IBS2B"/>
</dbReference>
<dbReference type="Pfam" id="PF25177">
    <property type="entry name" value="Talin_VBS2"/>
    <property type="match status" value="1"/>
</dbReference>
<accession>A0A3M7Q838</accession>
<dbReference type="GO" id="GO:0001726">
    <property type="term" value="C:ruffle"/>
    <property type="evidence" value="ECO:0007669"/>
    <property type="project" value="InterPro"/>
</dbReference>
<dbReference type="PANTHER" id="PTHR19981:SF1">
    <property type="entry name" value="RHEA, ISOFORM B"/>
    <property type="match status" value="1"/>
</dbReference>
<dbReference type="GO" id="GO:0005856">
    <property type="term" value="C:cytoskeleton"/>
    <property type="evidence" value="ECO:0007669"/>
    <property type="project" value="UniProtKB-SubCell"/>
</dbReference>
<dbReference type="SUPFAM" id="SSF50729">
    <property type="entry name" value="PH domain-like"/>
    <property type="match status" value="1"/>
</dbReference>
<dbReference type="InterPro" id="IPR057346">
    <property type="entry name" value="Talin1/2_VBS2"/>
</dbReference>
<dbReference type="Pfam" id="PF21692">
    <property type="entry name" value="Talin_R4"/>
    <property type="match status" value="1"/>
</dbReference>
<evidence type="ECO:0000259" key="6">
    <source>
        <dbReference type="PROSITE" id="PS50945"/>
    </source>
</evidence>
<proteinExistence type="predicted"/>
<dbReference type="FunFam" id="2.30.29.30:FF:000028">
    <property type="entry name" value="Talin 2"/>
    <property type="match status" value="1"/>
</dbReference>
<dbReference type="CDD" id="cd17090">
    <property type="entry name" value="FERM_F1_TLN"/>
    <property type="match status" value="1"/>
</dbReference>
<dbReference type="STRING" id="10195.A0A3M7Q838"/>
<dbReference type="GO" id="GO:0051015">
    <property type="term" value="F:actin filament binding"/>
    <property type="evidence" value="ECO:0007669"/>
    <property type="project" value="InterPro"/>
</dbReference>
<dbReference type="CDD" id="cd10569">
    <property type="entry name" value="FERM_C_Talin"/>
    <property type="match status" value="1"/>
</dbReference>
<feature type="domain" description="FERM" evidence="5">
    <location>
        <begin position="114"/>
        <end position="449"/>
    </location>
</feature>